<organism evidence="3 4">
    <name type="scientific">Rubripirellula obstinata</name>
    <dbReference type="NCBI Taxonomy" id="406547"/>
    <lineage>
        <taxon>Bacteria</taxon>
        <taxon>Pseudomonadati</taxon>
        <taxon>Planctomycetota</taxon>
        <taxon>Planctomycetia</taxon>
        <taxon>Pirellulales</taxon>
        <taxon>Pirellulaceae</taxon>
        <taxon>Rubripirellula</taxon>
    </lineage>
</organism>
<feature type="transmembrane region" description="Helical" evidence="2">
    <location>
        <begin position="90"/>
        <end position="110"/>
    </location>
</feature>
<protein>
    <submittedName>
        <fullName evidence="3">Uncharacterized protein</fullName>
    </submittedName>
</protein>
<dbReference type="EMBL" id="VRLW01000004">
    <property type="protein sequence ID" value="KAA1257141.1"/>
    <property type="molecule type" value="Genomic_DNA"/>
</dbReference>
<feature type="region of interest" description="Disordered" evidence="1">
    <location>
        <begin position="1"/>
        <end position="21"/>
    </location>
</feature>
<keyword evidence="2" id="KW-1133">Transmembrane helix</keyword>
<comment type="caution">
    <text evidence="3">The sequence shown here is derived from an EMBL/GenBank/DDBJ whole genome shotgun (WGS) entry which is preliminary data.</text>
</comment>
<dbReference type="Proteomes" id="UP000322699">
    <property type="component" value="Unassembled WGS sequence"/>
</dbReference>
<keyword evidence="2" id="KW-0472">Membrane</keyword>
<reference evidence="3 4" key="1">
    <citation type="submission" date="2019-08" db="EMBL/GenBank/DDBJ databases">
        <title>Deep-cultivation of Planctomycetes and their phenomic and genomic characterization uncovers novel biology.</title>
        <authorList>
            <person name="Wiegand S."/>
            <person name="Jogler M."/>
            <person name="Boedeker C."/>
            <person name="Pinto D."/>
            <person name="Vollmers J."/>
            <person name="Rivas-Marin E."/>
            <person name="Kohn T."/>
            <person name="Peeters S.H."/>
            <person name="Heuer A."/>
            <person name="Rast P."/>
            <person name="Oberbeckmann S."/>
            <person name="Bunk B."/>
            <person name="Jeske O."/>
            <person name="Meyerdierks A."/>
            <person name="Storesund J.E."/>
            <person name="Kallscheuer N."/>
            <person name="Luecker S."/>
            <person name="Lage O.M."/>
            <person name="Pohl T."/>
            <person name="Merkel B.J."/>
            <person name="Hornburger P."/>
            <person name="Mueller R.-W."/>
            <person name="Bruemmer F."/>
            <person name="Labrenz M."/>
            <person name="Spormann A.M."/>
            <person name="Op Den Camp H."/>
            <person name="Overmann J."/>
            <person name="Amann R."/>
            <person name="Jetten M.S.M."/>
            <person name="Mascher T."/>
            <person name="Medema M.H."/>
            <person name="Devos D.P."/>
            <person name="Kaster A.-K."/>
            <person name="Ovreas L."/>
            <person name="Rohde M."/>
            <person name="Galperin M.Y."/>
            <person name="Jogler C."/>
        </authorList>
    </citation>
    <scope>NUCLEOTIDE SEQUENCE [LARGE SCALE GENOMIC DNA]</scope>
    <source>
        <strain evidence="3 4">LF1</strain>
    </source>
</reference>
<feature type="transmembrane region" description="Helical" evidence="2">
    <location>
        <begin position="58"/>
        <end position="78"/>
    </location>
</feature>
<keyword evidence="4" id="KW-1185">Reference proteome</keyword>
<evidence type="ECO:0000256" key="1">
    <source>
        <dbReference type="SAM" id="MobiDB-lite"/>
    </source>
</evidence>
<accession>A0A5B1CAE8</accession>
<keyword evidence="2" id="KW-0812">Transmembrane</keyword>
<proteinExistence type="predicted"/>
<evidence type="ECO:0000313" key="3">
    <source>
        <dbReference type="EMBL" id="KAA1257141.1"/>
    </source>
</evidence>
<gene>
    <name evidence="3" type="ORF">LF1_55410</name>
</gene>
<sequence>MHRSRACAFSQMEHQPSRPGDAYRYPTGYARCMNPYDPPTSESKPRPIPKRDVPRTTLYSLLIPALVGGTIGSALFASDAGSPGDPNSHGIAFGTYGLLSLLVAISVRWFRQRFHF</sequence>
<evidence type="ECO:0000256" key="2">
    <source>
        <dbReference type="SAM" id="Phobius"/>
    </source>
</evidence>
<dbReference type="AlphaFoldDB" id="A0A5B1CAE8"/>
<name>A0A5B1CAE8_9BACT</name>
<evidence type="ECO:0000313" key="4">
    <source>
        <dbReference type="Proteomes" id="UP000322699"/>
    </source>
</evidence>